<dbReference type="EMBL" id="VENP01000003">
    <property type="protein sequence ID" value="TNU76815.1"/>
    <property type="molecule type" value="Genomic_DNA"/>
</dbReference>
<dbReference type="AlphaFoldDB" id="A0A5C5BFZ5"/>
<evidence type="ECO:0008006" key="3">
    <source>
        <dbReference type="Google" id="ProtNLM"/>
    </source>
</evidence>
<dbReference type="Gene3D" id="3.90.1140.10">
    <property type="entry name" value="Cyclic phosphodiesterase"/>
    <property type="match status" value="1"/>
</dbReference>
<comment type="caution">
    <text evidence="1">The sequence shown here is derived from an EMBL/GenBank/DDBJ whole genome shotgun (WGS) entry which is preliminary data.</text>
</comment>
<dbReference type="InterPro" id="IPR009097">
    <property type="entry name" value="Cyclic_Pdiesterase"/>
</dbReference>
<name>A0A5C5BFZ5_9MICO</name>
<gene>
    <name evidence="1" type="ORF">FH969_01585</name>
</gene>
<sequence length="213" mass="23378">MQLVRGEFERTASHWWWRPGWERGRRYLTVHLTFGVAPELVREAECYLPALSGRAGVDVVPVPWLHLTMTGIGFVDEVSPDALEEVALRVLGADATPSSGVGPLVLDTLFLGREGLALTGPLPGWLAGMKAAQERAVGEVLGVERQAAAFRPHVSLAYFDAEIDEPGLVAAVHEVGLRDVEVRTPTLSVLELGRDEHVYTWRVIRERVLELGG</sequence>
<evidence type="ECO:0000313" key="2">
    <source>
        <dbReference type="Proteomes" id="UP000313849"/>
    </source>
</evidence>
<dbReference type="Proteomes" id="UP000313849">
    <property type="component" value="Unassembled WGS sequence"/>
</dbReference>
<protein>
    <recommendedName>
        <fullName evidence="3">2'-5' RNA ligase family protein</fullName>
    </recommendedName>
</protein>
<dbReference type="RefSeq" id="WP_139985644.1">
    <property type="nucleotide sequence ID" value="NZ_VENP01000003.1"/>
</dbReference>
<accession>A0A5C5BFZ5</accession>
<organism evidence="1 2">
    <name type="scientific">Miniimonas arenae</name>
    <dbReference type="NCBI Taxonomy" id="676201"/>
    <lineage>
        <taxon>Bacteria</taxon>
        <taxon>Bacillati</taxon>
        <taxon>Actinomycetota</taxon>
        <taxon>Actinomycetes</taxon>
        <taxon>Micrococcales</taxon>
        <taxon>Beutenbergiaceae</taxon>
        <taxon>Miniimonas</taxon>
    </lineage>
</organism>
<keyword evidence="2" id="KW-1185">Reference proteome</keyword>
<proteinExistence type="predicted"/>
<reference evidence="1 2" key="1">
    <citation type="submission" date="2019-06" db="EMBL/GenBank/DDBJ databases">
        <title>Draft genome sequence of Miniimonas arenae KCTC 19750T isolated from sea sand.</title>
        <authorList>
            <person name="Park S.-J."/>
        </authorList>
    </citation>
    <scope>NUCLEOTIDE SEQUENCE [LARGE SCALE GENOMIC DNA]</scope>
    <source>
        <strain evidence="1 2">KCTC 19750</strain>
    </source>
</reference>
<dbReference type="SUPFAM" id="SSF55144">
    <property type="entry name" value="LigT-like"/>
    <property type="match status" value="1"/>
</dbReference>
<evidence type="ECO:0000313" key="1">
    <source>
        <dbReference type="EMBL" id="TNU76815.1"/>
    </source>
</evidence>
<dbReference type="OrthoDB" id="4541754at2"/>